<evidence type="ECO:0000256" key="3">
    <source>
        <dbReference type="ARBA" id="ARBA00022989"/>
    </source>
</evidence>
<evidence type="ECO:0000256" key="4">
    <source>
        <dbReference type="ARBA" id="ARBA00023136"/>
    </source>
</evidence>
<keyword evidence="8" id="KW-1185">Reference proteome</keyword>
<comment type="subcellular location">
    <subcellularLocation>
        <location evidence="1">Membrane</location>
        <topology evidence="1">Multi-pass membrane protein</topology>
    </subcellularLocation>
</comment>
<feature type="transmembrane region" description="Helical" evidence="6">
    <location>
        <begin position="38"/>
        <end position="59"/>
    </location>
</feature>
<feature type="transmembrane region" description="Helical" evidence="6">
    <location>
        <begin position="71"/>
        <end position="96"/>
    </location>
</feature>
<feature type="transmembrane region" description="Helical" evidence="6">
    <location>
        <begin position="142"/>
        <end position="166"/>
    </location>
</feature>
<reference evidence="7 8" key="1">
    <citation type="submission" date="2022-05" db="EMBL/GenBank/DDBJ databases">
        <authorList>
            <consortium name="Genoscope - CEA"/>
            <person name="William W."/>
        </authorList>
    </citation>
    <scope>NUCLEOTIDE SEQUENCE [LARGE SCALE GENOMIC DNA]</scope>
</reference>
<protein>
    <recommendedName>
        <fullName evidence="9">MARVEL domain-containing protein</fullName>
    </recommendedName>
</protein>
<evidence type="ECO:0000313" key="7">
    <source>
        <dbReference type="EMBL" id="CAH3158482.1"/>
    </source>
</evidence>
<feature type="compositionally biased region" description="Polar residues" evidence="5">
    <location>
        <begin position="292"/>
        <end position="302"/>
    </location>
</feature>
<keyword evidence="3 6" id="KW-1133">Transmembrane helix</keyword>
<feature type="region of interest" description="Disordered" evidence="5">
    <location>
        <begin position="292"/>
        <end position="356"/>
    </location>
</feature>
<evidence type="ECO:0000313" key="8">
    <source>
        <dbReference type="Proteomes" id="UP001159428"/>
    </source>
</evidence>
<name>A0AAU9XVB4_9CNID</name>
<evidence type="ECO:0008006" key="9">
    <source>
        <dbReference type="Google" id="ProtNLM"/>
    </source>
</evidence>
<accession>A0AAU9XVB4</accession>
<evidence type="ECO:0000256" key="5">
    <source>
        <dbReference type="SAM" id="MobiDB-lite"/>
    </source>
</evidence>
<keyword evidence="4 6" id="KW-0472">Membrane</keyword>
<dbReference type="EMBL" id="CALNXJ010000067">
    <property type="protein sequence ID" value="CAH3158482.1"/>
    <property type="molecule type" value="Genomic_DNA"/>
</dbReference>
<feature type="region of interest" description="Disordered" evidence="5">
    <location>
        <begin position="424"/>
        <end position="453"/>
    </location>
</feature>
<dbReference type="InterPro" id="IPR007237">
    <property type="entry name" value="CD20-like"/>
</dbReference>
<dbReference type="Pfam" id="PF04103">
    <property type="entry name" value="CD20"/>
    <property type="match status" value="1"/>
</dbReference>
<evidence type="ECO:0000256" key="6">
    <source>
        <dbReference type="SAM" id="Phobius"/>
    </source>
</evidence>
<dbReference type="Proteomes" id="UP001159428">
    <property type="component" value="Unassembled WGS sequence"/>
</dbReference>
<proteinExistence type="predicted"/>
<evidence type="ECO:0000256" key="2">
    <source>
        <dbReference type="ARBA" id="ARBA00022692"/>
    </source>
</evidence>
<feature type="transmembrane region" description="Helical" evidence="6">
    <location>
        <begin position="12"/>
        <end position="32"/>
    </location>
</feature>
<dbReference type="GO" id="GO:0016020">
    <property type="term" value="C:membrane"/>
    <property type="evidence" value="ECO:0007669"/>
    <property type="project" value="UniProtKB-SubCell"/>
</dbReference>
<sequence length="453" mass="49083">MALSAKSLRLLSFVHVALGVLAIIGGLAAMLVTNYYNGLYGMGIWLGCWVILTGSVGLASSLMPRNFCRIGGFLGFCLVAVVLLSVCCIVIGTVAVRHFEFESSVTRDYYKGKGTFGNEHHEDFYKSEEYFEGRHENGRIGLAVYGSLLVISLCDVLLCCASIYVCRDLTRSEQVTLASSNSRHSSLSRYSQRNIATLPIAELGYSHQNWAEVVFQGAIPQPLQPIQGHFLQHPDFQFFAPYKLPNYAELYPEGIVNPGNTPVSEDTRLQIVPNEPPPAYTPTENQELCQLPGSSLGASLNSHPALPTEESASGQGSTTNISARTLTPENMNVSEATRVSQLSSREHPQFSETPSENLVSCTPVLTLHAENSTFSSLPVTSSAADTSEIVRRSSSFSSVSPGVSLTSLPNSVQLTLDMDHIASSESQNNTARRETVTTPAETNGDTFKVITTL</sequence>
<keyword evidence="2 6" id="KW-0812">Transmembrane</keyword>
<dbReference type="AlphaFoldDB" id="A0AAU9XVB4"/>
<feature type="compositionally biased region" description="Polar residues" evidence="5">
    <location>
        <begin position="310"/>
        <end position="343"/>
    </location>
</feature>
<organism evidence="7 8">
    <name type="scientific">Pocillopora meandrina</name>
    <dbReference type="NCBI Taxonomy" id="46732"/>
    <lineage>
        <taxon>Eukaryota</taxon>
        <taxon>Metazoa</taxon>
        <taxon>Cnidaria</taxon>
        <taxon>Anthozoa</taxon>
        <taxon>Hexacorallia</taxon>
        <taxon>Scleractinia</taxon>
        <taxon>Astrocoeniina</taxon>
        <taxon>Pocilloporidae</taxon>
        <taxon>Pocillopora</taxon>
    </lineage>
</organism>
<gene>
    <name evidence="7" type="ORF">PMEA_00030489</name>
</gene>
<comment type="caution">
    <text evidence="7">The sequence shown here is derived from an EMBL/GenBank/DDBJ whole genome shotgun (WGS) entry which is preliminary data.</text>
</comment>
<evidence type="ECO:0000256" key="1">
    <source>
        <dbReference type="ARBA" id="ARBA00004141"/>
    </source>
</evidence>